<feature type="region of interest" description="Disordered" evidence="3">
    <location>
        <begin position="178"/>
        <end position="265"/>
    </location>
</feature>
<dbReference type="Proteomes" id="UP000018144">
    <property type="component" value="Unassembled WGS sequence"/>
</dbReference>
<name>U4KYM0_PYROM</name>
<reference evidence="5 6" key="1">
    <citation type="journal article" date="2013" name="PLoS Genet.">
        <title>The genome and development-dependent transcriptomes of Pyronema confluens: a window into fungal evolution.</title>
        <authorList>
            <person name="Traeger S."/>
            <person name="Altegoer F."/>
            <person name="Freitag M."/>
            <person name="Gabaldon T."/>
            <person name="Kempken F."/>
            <person name="Kumar A."/>
            <person name="Marcet-Houben M."/>
            <person name="Poggeler S."/>
            <person name="Stajich J.E."/>
            <person name="Nowrousian M."/>
        </authorList>
    </citation>
    <scope>NUCLEOTIDE SEQUENCE [LARGE SCALE GENOMIC DNA]</scope>
    <source>
        <strain evidence="6">CBS 100304</strain>
        <tissue evidence="5">Vegetative mycelium</tissue>
    </source>
</reference>
<protein>
    <submittedName>
        <fullName evidence="5">Similar to Bouquet formation protein 4 acc. no. O60158</fullName>
    </submittedName>
</protein>
<dbReference type="GO" id="GO:0003677">
    <property type="term" value="F:DNA binding"/>
    <property type="evidence" value="ECO:0007669"/>
    <property type="project" value="InterPro"/>
</dbReference>
<dbReference type="GO" id="GO:0048315">
    <property type="term" value="P:conidium formation"/>
    <property type="evidence" value="ECO:0007669"/>
    <property type="project" value="UniProtKB-KW"/>
</dbReference>
<dbReference type="AlphaFoldDB" id="U4KYM0"/>
<dbReference type="STRING" id="1076935.U4KYM0"/>
<dbReference type="PANTHER" id="PTHR38044:SF1">
    <property type="entry name" value="BOUQUET FORMATION PROTEIN 4"/>
    <property type="match status" value="1"/>
</dbReference>
<dbReference type="GO" id="GO:0030435">
    <property type="term" value="P:sporulation resulting in formation of a cellular spore"/>
    <property type="evidence" value="ECO:0007669"/>
    <property type="project" value="UniProtKB-KW"/>
</dbReference>
<keyword evidence="1" id="KW-0749">Sporulation</keyword>
<dbReference type="GO" id="GO:0070197">
    <property type="term" value="P:meiotic attachment of telomere to nuclear envelope"/>
    <property type="evidence" value="ECO:0007669"/>
    <property type="project" value="InterPro"/>
</dbReference>
<dbReference type="GO" id="GO:0044820">
    <property type="term" value="P:mitotic telomere tethering at nuclear periphery"/>
    <property type="evidence" value="ECO:0007669"/>
    <property type="project" value="TreeGrafter"/>
</dbReference>
<evidence type="ECO:0000256" key="2">
    <source>
        <dbReference type="ARBA" id="ARBA00023321"/>
    </source>
</evidence>
<dbReference type="InterPro" id="IPR036887">
    <property type="entry name" value="HTH_APSES_sf"/>
</dbReference>
<dbReference type="eggNOG" id="ENOG502S0ET">
    <property type="taxonomic scope" value="Eukaryota"/>
</dbReference>
<dbReference type="OrthoDB" id="5346159at2759"/>
<dbReference type="EMBL" id="HF935308">
    <property type="protein sequence ID" value="CCX06685.1"/>
    <property type="molecule type" value="Genomic_DNA"/>
</dbReference>
<dbReference type="InterPro" id="IPR037548">
    <property type="entry name" value="Bqt4"/>
</dbReference>
<proteinExistence type="predicted"/>
<accession>U4KYM0</accession>
<feature type="compositionally biased region" description="Basic and acidic residues" evidence="3">
    <location>
        <begin position="248"/>
        <end position="265"/>
    </location>
</feature>
<sequence length="464" mass="50354">MGLPNEQRALPARINPVLKNPPPYQELVENRRMGQTNLGGGVPGHGPFSYVHLRISLPSNLDEDQELFGSGAPESYFLMRRSKDGFISATGMFKASFPYARKADEEAEKTYVKSNFKNTSKEETAVSASRRSQRGSSADSSSAAQGNIWVAPIDALTLAEEYGIKPWIEALLDNEPAVPSDHRKRGITPPPPFFRPPESDAGSVSSTAAPPSVGTRRRITRSMSPGKQRVTVTPRKPRGSKAAAAKDSPLKKEANITPIAEKEEITALETTESTVLSATTITNGDSDVLSATTPIKNSTTPVKTELLVKNDTPIGKLATPAKLTTPVKTETPVETKVVRVEVDDTVETTGDDKTKEVTHIKIELPTNGEPMTAESTEEMIARAREMVAEARKVEGEAMPSSKRKAEDVEDSEEDDEEDEEAAADRKAKRTKILEAELRKEKVKNRALLGLSATLALGALLPYVL</sequence>
<dbReference type="SUPFAM" id="SSF54616">
    <property type="entry name" value="DNA-binding domain of Mlu1-box binding protein MBP1"/>
    <property type="match status" value="1"/>
</dbReference>
<dbReference type="InterPro" id="IPR003163">
    <property type="entry name" value="Tscrpt_reg_HTH_APSES-type"/>
</dbReference>
<feature type="region of interest" description="Disordered" evidence="3">
    <location>
        <begin position="390"/>
        <end position="427"/>
    </location>
</feature>
<evidence type="ECO:0000313" key="5">
    <source>
        <dbReference type="EMBL" id="CCX06685.1"/>
    </source>
</evidence>
<dbReference type="InterPro" id="IPR018004">
    <property type="entry name" value="KilA/APSES_HTH"/>
</dbReference>
<evidence type="ECO:0000313" key="6">
    <source>
        <dbReference type="Proteomes" id="UP000018144"/>
    </source>
</evidence>
<dbReference type="PROSITE" id="PS51299">
    <property type="entry name" value="HTH_APSES"/>
    <property type="match status" value="1"/>
</dbReference>
<feature type="compositionally biased region" description="Low complexity" evidence="3">
    <location>
        <begin position="125"/>
        <end position="144"/>
    </location>
</feature>
<dbReference type="SMART" id="SM01252">
    <property type="entry name" value="KilA-N"/>
    <property type="match status" value="1"/>
</dbReference>
<evidence type="ECO:0000256" key="3">
    <source>
        <dbReference type="SAM" id="MobiDB-lite"/>
    </source>
</evidence>
<feature type="compositionally biased region" description="Acidic residues" evidence="3">
    <location>
        <begin position="407"/>
        <end position="421"/>
    </location>
</feature>
<keyword evidence="2" id="KW-0183">Conidiation</keyword>
<dbReference type="OMA" id="FKAAFPW"/>
<feature type="domain" description="HTH APSES-type" evidence="4">
    <location>
        <begin position="54"/>
        <end position="183"/>
    </location>
</feature>
<keyword evidence="6" id="KW-1185">Reference proteome</keyword>
<organism evidence="5 6">
    <name type="scientific">Pyronema omphalodes (strain CBS 100304)</name>
    <name type="common">Pyronema confluens</name>
    <dbReference type="NCBI Taxonomy" id="1076935"/>
    <lineage>
        <taxon>Eukaryota</taxon>
        <taxon>Fungi</taxon>
        <taxon>Dikarya</taxon>
        <taxon>Ascomycota</taxon>
        <taxon>Pezizomycotina</taxon>
        <taxon>Pezizomycetes</taxon>
        <taxon>Pezizales</taxon>
        <taxon>Pyronemataceae</taxon>
        <taxon>Pyronema</taxon>
    </lineage>
</organism>
<feature type="region of interest" description="Disordered" evidence="3">
    <location>
        <begin position="119"/>
        <end position="144"/>
    </location>
</feature>
<evidence type="ECO:0000256" key="1">
    <source>
        <dbReference type="ARBA" id="ARBA00022969"/>
    </source>
</evidence>
<gene>
    <name evidence="5" type="ORF">PCON_06272</name>
</gene>
<dbReference type="GO" id="GO:1990862">
    <property type="term" value="C:nuclear membrane complex Bqt3-Bqt4"/>
    <property type="evidence" value="ECO:0007669"/>
    <property type="project" value="InterPro"/>
</dbReference>
<evidence type="ECO:0000259" key="4">
    <source>
        <dbReference type="PROSITE" id="PS51299"/>
    </source>
</evidence>
<dbReference type="PANTHER" id="PTHR38044">
    <property type="entry name" value="BOUQUET FORMATION PROTEIN 4"/>
    <property type="match status" value="1"/>
</dbReference>